<sequence>MTPPQGRNCDCALDRVTSGQLVRPCGGGGGRGDGGGGRGDGGGIYDNRKYRTALYIIDSYESQDISVILMWLKVFPQ</sequence>
<dbReference type="Proteomes" id="UP000735302">
    <property type="component" value="Unassembled WGS sequence"/>
</dbReference>
<gene>
    <name evidence="1" type="ORF">PoB_000823000</name>
</gene>
<evidence type="ECO:0000313" key="2">
    <source>
        <dbReference type="Proteomes" id="UP000735302"/>
    </source>
</evidence>
<keyword evidence="2" id="KW-1185">Reference proteome</keyword>
<reference evidence="1 2" key="1">
    <citation type="journal article" date="2021" name="Elife">
        <title>Chloroplast acquisition without the gene transfer in kleptoplastic sea slugs, Plakobranchus ocellatus.</title>
        <authorList>
            <person name="Maeda T."/>
            <person name="Takahashi S."/>
            <person name="Yoshida T."/>
            <person name="Shimamura S."/>
            <person name="Takaki Y."/>
            <person name="Nagai Y."/>
            <person name="Toyoda A."/>
            <person name="Suzuki Y."/>
            <person name="Arimoto A."/>
            <person name="Ishii H."/>
            <person name="Satoh N."/>
            <person name="Nishiyama T."/>
            <person name="Hasebe M."/>
            <person name="Maruyama T."/>
            <person name="Minagawa J."/>
            <person name="Obokata J."/>
            <person name="Shigenobu S."/>
        </authorList>
    </citation>
    <scope>NUCLEOTIDE SEQUENCE [LARGE SCALE GENOMIC DNA]</scope>
</reference>
<evidence type="ECO:0000313" key="1">
    <source>
        <dbReference type="EMBL" id="GFN81724.1"/>
    </source>
</evidence>
<organism evidence="1 2">
    <name type="scientific">Plakobranchus ocellatus</name>
    <dbReference type="NCBI Taxonomy" id="259542"/>
    <lineage>
        <taxon>Eukaryota</taxon>
        <taxon>Metazoa</taxon>
        <taxon>Spiralia</taxon>
        <taxon>Lophotrochozoa</taxon>
        <taxon>Mollusca</taxon>
        <taxon>Gastropoda</taxon>
        <taxon>Heterobranchia</taxon>
        <taxon>Euthyneura</taxon>
        <taxon>Panpulmonata</taxon>
        <taxon>Sacoglossa</taxon>
        <taxon>Placobranchoidea</taxon>
        <taxon>Plakobranchidae</taxon>
        <taxon>Plakobranchus</taxon>
    </lineage>
</organism>
<dbReference type="EMBL" id="BLXT01000945">
    <property type="protein sequence ID" value="GFN81724.1"/>
    <property type="molecule type" value="Genomic_DNA"/>
</dbReference>
<protein>
    <submittedName>
        <fullName evidence="1">Uncharacterized protein</fullName>
    </submittedName>
</protein>
<comment type="caution">
    <text evidence="1">The sequence shown here is derived from an EMBL/GenBank/DDBJ whole genome shotgun (WGS) entry which is preliminary data.</text>
</comment>
<dbReference type="AlphaFoldDB" id="A0AAV3YF82"/>
<proteinExistence type="predicted"/>
<accession>A0AAV3YF82</accession>
<name>A0AAV3YF82_9GAST</name>